<keyword evidence="7 10" id="KW-0822">Tryptophan biosynthesis</keyword>
<evidence type="ECO:0000256" key="1">
    <source>
        <dbReference type="ARBA" id="ARBA00001164"/>
    </source>
</evidence>
<evidence type="ECO:0000313" key="13">
    <source>
        <dbReference type="Proteomes" id="UP001158598"/>
    </source>
</evidence>
<evidence type="ECO:0000256" key="4">
    <source>
        <dbReference type="ARBA" id="ARBA00012572"/>
    </source>
</evidence>
<evidence type="ECO:0000256" key="8">
    <source>
        <dbReference type="ARBA" id="ARBA00023141"/>
    </source>
</evidence>
<evidence type="ECO:0000259" key="11">
    <source>
        <dbReference type="Pfam" id="PF00697"/>
    </source>
</evidence>
<keyword evidence="8 10" id="KW-0057">Aromatic amino acid biosynthesis</keyword>
<dbReference type="CDD" id="cd00405">
    <property type="entry name" value="PRAI"/>
    <property type="match status" value="1"/>
</dbReference>
<comment type="catalytic activity">
    <reaction evidence="1 10">
        <text>N-(5-phospho-beta-D-ribosyl)anthranilate = 1-(2-carboxyphenylamino)-1-deoxy-D-ribulose 5-phosphate</text>
        <dbReference type="Rhea" id="RHEA:21540"/>
        <dbReference type="ChEBI" id="CHEBI:18277"/>
        <dbReference type="ChEBI" id="CHEBI:58613"/>
        <dbReference type="EC" id="5.3.1.24"/>
    </reaction>
</comment>
<dbReference type="OMA" id="FHGDESP"/>
<dbReference type="EMBL" id="OX458332">
    <property type="protein sequence ID" value="CAI8828554.1"/>
    <property type="molecule type" value="Genomic_DNA"/>
</dbReference>
<evidence type="ECO:0000313" key="12">
    <source>
        <dbReference type="EMBL" id="CAI8828554.1"/>
    </source>
</evidence>
<feature type="domain" description="N-(5'phosphoribosyl) anthranilate isomerase (PRAI)" evidence="11">
    <location>
        <begin position="12"/>
        <end position="207"/>
    </location>
</feature>
<dbReference type="GeneID" id="88224694"/>
<evidence type="ECO:0000256" key="7">
    <source>
        <dbReference type="ARBA" id="ARBA00022822"/>
    </source>
</evidence>
<keyword evidence="9 10" id="KW-0413">Isomerase</keyword>
<dbReference type="InterPro" id="IPR013785">
    <property type="entry name" value="Aldolase_TIM"/>
</dbReference>
<comment type="pathway">
    <text evidence="2 10">Amino-acid biosynthesis; L-tryptophan biosynthesis; L-tryptophan from chorismate: step 3/5.</text>
</comment>
<dbReference type="FunFam" id="3.20.20.70:FF:000075">
    <property type="entry name" value="Tryptophan biosynthesis protein TRP1"/>
    <property type="match status" value="1"/>
</dbReference>
<protein>
    <recommendedName>
        <fullName evidence="5 10">N-(5'-phosphoribosyl)anthranilate isomerase</fullName>
        <shortName evidence="10">PRAI</shortName>
        <ecNumber evidence="4 10">5.3.1.24</ecNumber>
    </recommendedName>
</protein>
<name>A0AA35UE80_METCP</name>
<dbReference type="GO" id="GO:0000162">
    <property type="term" value="P:L-tryptophan biosynthetic process"/>
    <property type="evidence" value="ECO:0007669"/>
    <property type="project" value="UniProtKB-UniRule"/>
</dbReference>
<gene>
    <name evidence="10 12" type="primary">trpF</name>
    <name evidence="12" type="ORF">MCNOR_2084</name>
</gene>
<evidence type="ECO:0000256" key="10">
    <source>
        <dbReference type="HAMAP-Rule" id="MF_00135"/>
    </source>
</evidence>
<dbReference type="NCBIfam" id="NF002298">
    <property type="entry name" value="PRK01222.1-4"/>
    <property type="match status" value="1"/>
</dbReference>
<evidence type="ECO:0000256" key="5">
    <source>
        <dbReference type="ARBA" id="ARBA00022272"/>
    </source>
</evidence>
<dbReference type="PANTHER" id="PTHR42894:SF1">
    <property type="entry name" value="N-(5'-PHOSPHORIBOSYL)ANTHRANILATE ISOMERASE"/>
    <property type="match status" value="1"/>
</dbReference>
<evidence type="ECO:0000256" key="2">
    <source>
        <dbReference type="ARBA" id="ARBA00004664"/>
    </source>
</evidence>
<dbReference type="HAMAP" id="MF_00135">
    <property type="entry name" value="PRAI"/>
    <property type="match status" value="1"/>
</dbReference>
<reference evidence="12" key="1">
    <citation type="submission" date="2023-03" db="EMBL/GenBank/DDBJ databases">
        <authorList>
            <person name="Pearce D."/>
        </authorList>
    </citation>
    <scope>NUCLEOTIDE SEQUENCE</scope>
    <source>
        <strain evidence="12">Mc</strain>
    </source>
</reference>
<dbReference type="AlphaFoldDB" id="A0AA35UE80"/>
<dbReference type="RefSeq" id="WP_010961719.1">
    <property type="nucleotide sequence ID" value="NZ_CP079096.1"/>
</dbReference>
<evidence type="ECO:0000256" key="3">
    <source>
        <dbReference type="ARBA" id="ARBA00007571"/>
    </source>
</evidence>
<dbReference type="InterPro" id="IPR011060">
    <property type="entry name" value="RibuloseP-bd_barrel"/>
</dbReference>
<dbReference type="SUPFAM" id="SSF51366">
    <property type="entry name" value="Ribulose-phoshate binding barrel"/>
    <property type="match status" value="1"/>
</dbReference>
<dbReference type="InterPro" id="IPR044643">
    <property type="entry name" value="TrpF_fam"/>
</dbReference>
<keyword evidence="6 10" id="KW-0028">Amino-acid biosynthesis</keyword>
<dbReference type="InterPro" id="IPR001240">
    <property type="entry name" value="PRAI_dom"/>
</dbReference>
<dbReference type="GO" id="GO:0004640">
    <property type="term" value="F:phosphoribosylanthranilate isomerase activity"/>
    <property type="evidence" value="ECO:0007669"/>
    <property type="project" value="UniProtKB-UniRule"/>
</dbReference>
<comment type="similarity">
    <text evidence="3 10">Belongs to the TrpF family.</text>
</comment>
<evidence type="ECO:0000256" key="6">
    <source>
        <dbReference type="ARBA" id="ARBA00022605"/>
    </source>
</evidence>
<organism evidence="12 13">
    <name type="scientific">Methylococcus capsulatus</name>
    <dbReference type="NCBI Taxonomy" id="414"/>
    <lineage>
        <taxon>Bacteria</taxon>
        <taxon>Pseudomonadati</taxon>
        <taxon>Pseudomonadota</taxon>
        <taxon>Gammaproteobacteria</taxon>
        <taxon>Methylococcales</taxon>
        <taxon>Methylococcaceae</taxon>
        <taxon>Methylococcus</taxon>
    </lineage>
</organism>
<evidence type="ECO:0000256" key="9">
    <source>
        <dbReference type="ARBA" id="ARBA00023235"/>
    </source>
</evidence>
<accession>A0AA35UE80</accession>
<dbReference type="Gene3D" id="3.20.20.70">
    <property type="entry name" value="Aldolase class I"/>
    <property type="match status" value="1"/>
</dbReference>
<dbReference type="PANTHER" id="PTHR42894">
    <property type="entry name" value="N-(5'-PHOSPHORIBOSYL)ANTHRANILATE ISOMERASE"/>
    <property type="match status" value="1"/>
</dbReference>
<proteinExistence type="inferred from homology"/>
<dbReference type="Pfam" id="PF00697">
    <property type="entry name" value="PRAI"/>
    <property type="match status" value="1"/>
</dbReference>
<dbReference type="EC" id="5.3.1.24" evidence="4 10"/>
<dbReference type="Proteomes" id="UP001158598">
    <property type="component" value="Chromosome"/>
</dbReference>
<sequence length="222" mass="23521">MMPAYPSGRTRVKICGFTQAEDAACAVALGVDALGLVFYGPSPRNVGLGQAQAIAAAVPALVTVVGLFVDAEPERVREVCSAVRIDLLQFHGDESPEYCAGFGRPYIKALRMMPGVDVGAEARRYAGAAGLLLDAYQPGEQGGTGMTFDWRRAEAGCCLPLILAGGLAPTNVREALETAKPYAVDVSSGVEGARKGIKDHDKMAAFLREVYDFDHARRDSAL</sequence>